<proteinExistence type="predicted"/>
<evidence type="ECO:0000313" key="2">
    <source>
        <dbReference type="EMBL" id="KAF1839252.1"/>
    </source>
</evidence>
<evidence type="ECO:0000256" key="1">
    <source>
        <dbReference type="SAM" id="MobiDB-lite"/>
    </source>
</evidence>
<gene>
    <name evidence="2" type="ORF">BDW02DRAFT_564235</name>
</gene>
<accession>A0A6A5KSQ1</accession>
<protein>
    <submittedName>
        <fullName evidence="2">Uncharacterized protein</fullName>
    </submittedName>
</protein>
<evidence type="ECO:0000313" key="3">
    <source>
        <dbReference type="Proteomes" id="UP000800040"/>
    </source>
</evidence>
<dbReference type="Proteomes" id="UP000800040">
    <property type="component" value="Unassembled WGS sequence"/>
</dbReference>
<dbReference type="AlphaFoldDB" id="A0A6A5KSQ1"/>
<keyword evidence="3" id="KW-1185">Reference proteome</keyword>
<feature type="region of interest" description="Disordered" evidence="1">
    <location>
        <begin position="1"/>
        <end position="64"/>
    </location>
</feature>
<name>A0A6A5KSQ1_9PLEO</name>
<feature type="compositionally biased region" description="Polar residues" evidence="1">
    <location>
        <begin position="47"/>
        <end position="64"/>
    </location>
</feature>
<reference evidence="2" key="1">
    <citation type="submission" date="2020-01" db="EMBL/GenBank/DDBJ databases">
        <authorList>
            <consortium name="DOE Joint Genome Institute"/>
            <person name="Haridas S."/>
            <person name="Albert R."/>
            <person name="Binder M."/>
            <person name="Bloem J."/>
            <person name="Labutti K."/>
            <person name="Salamov A."/>
            <person name="Andreopoulos B."/>
            <person name="Baker S.E."/>
            <person name="Barry K."/>
            <person name="Bills G."/>
            <person name="Bluhm B.H."/>
            <person name="Cannon C."/>
            <person name="Castanera R."/>
            <person name="Culley D.E."/>
            <person name="Daum C."/>
            <person name="Ezra D."/>
            <person name="Gonzalez J.B."/>
            <person name="Henrissat B."/>
            <person name="Kuo A."/>
            <person name="Liang C."/>
            <person name="Lipzen A."/>
            <person name="Lutzoni F."/>
            <person name="Magnuson J."/>
            <person name="Mondo S."/>
            <person name="Nolan M."/>
            <person name="Ohm R."/>
            <person name="Pangilinan J."/>
            <person name="Park H.-J."/>
            <person name="Ramirez L."/>
            <person name="Alfaro M."/>
            <person name="Sun H."/>
            <person name="Tritt A."/>
            <person name="Yoshinaga Y."/>
            <person name="Zwiers L.-H."/>
            <person name="Turgeon B.G."/>
            <person name="Goodwin S.B."/>
            <person name="Spatafora J.W."/>
            <person name="Crous P.W."/>
            <person name="Grigoriev I.V."/>
        </authorList>
    </citation>
    <scope>NUCLEOTIDE SEQUENCE</scope>
    <source>
        <strain evidence="2">P77</strain>
    </source>
</reference>
<organism evidence="2 3">
    <name type="scientific">Decorospora gaudefroyi</name>
    <dbReference type="NCBI Taxonomy" id="184978"/>
    <lineage>
        <taxon>Eukaryota</taxon>
        <taxon>Fungi</taxon>
        <taxon>Dikarya</taxon>
        <taxon>Ascomycota</taxon>
        <taxon>Pezizomycotina</taxon>
        <taxon>Dothideomycetes</taxon>
        <taxon>Pleosporomycetidae</taxon>
        <taxon>Pleosporales</taxon>
        <taxon>Pleosporineae</taxon>
        <taxon>Pleosporaceae</taxon>
        <taxon>Decorospora</taxon>
    </lineage>
</organism>
<dbReference type="EMBL" id="ML975246">
    <property type="protein sequence ID" value="KAF1839252.1"/>
    <property type="molecule type" value="Genomic_DNA"/>
</dbReference>
<sequence>MGWANTQIAIPRNAHNPSTHTHTHMPIYLLSIPNNPHPDSDPDFTIPTPTNQQSNRIDGRVGSQ</sequence>